<accession>A0A8J7NKD5</accession>
<evidence type="ECO:0000313" key="6">
    <source>
        <dbReference type="Proteomes" id="UP000736164"/>
    </source>
</evidence>
<dbReference type="PANTHER" id="PTHR14845">
    <property type="entry name" value="COILED-COIL DOMAIN-CONTAINING 166"/>
    <property type="match status" value="1"/>
</dbReference>
<evidence type="ECO:0000259" key="4">
    <source>
        <dbReference type="Pfam" id="PF14988"/>
    </source>
</evidence>
<feature type="coiled-coil region" evidence="2">
    <location>
        <begin position="32"/>
        <end position="165"/>
    </location>
</feature>
<organism evidence="5 6">
    <name type="scientific">Atractosteus spatula</name>
    <name type="common">Alligator gar</name>
    <name type="synonym">Lepisosteus spatula</name>
    <dbReference type="NCBI Taxonomy" id="7917"/>
    <lineage>
        <taxon>Eukaryota</taxon>
        <taxon>Metazoa</taxon>
        <taxon>Chordata</taxon>
        <taxon>Craniata</taxon>
        <taxon>Vertebrata</taxon>
        <taxon>Euteleostomi</taxon>
        <taxon>Actinopterygii</taxon>
        <taxon>Neopterygii</taxon>
        <taxon>Holostei</taxon>
        <taxon>Semionotiformes</taxon>
        <taxon>Lepisosteidae</taxon>
        <taxon>Atractosteus</taxon>
    </lineage>
</organism>
<reference evidence="5" key="1">
    <citation type="journal article" date="2021" name="Cell">
        <title>Tracing the genetic footprints of vertebrate landing in non-teleost ray-finned fishes.</title>
        <authorList>
            <person name="Bi X."/>
            <person name="Wang K."/>
            <person name="Yang L."/>
            <person name="Pan H."/>
            <person name="Jiang H."/>
            <person name="Wei Q."/>
            <person name="Fang M."/>
            <person name="Yu H."/>
            <person name="Zhu C."/>
            <person name="Cai Y."/>
            <person name="He Y."/>
            <person name="Gan X."/>
            <person name="Zeng H."/>
            <person name="Yu D."/>
            <person name="Zhu Y."/>
            <person name="Jiang H."/>
            <person name="Qiu Q."/>
            <person name="Yang H."/>
            <person name="Zhang Y.E."/>
            <person name="Wang W."/>
            <person name="Zhu M."/>
            <person name="He S."/>
            <person name="Zhang G."/>
        </authorList>
    </citation>
    <scope>NUCLEOTIDE SEQUENCE</scope>
    <source>
        <strain evidence="5">Allg_001</strain>
    </source>
</reference>
<sequence>KMPKKKADSDPKLKTSGGDGADEAQRPATDKEVLLQKEYEQLTETLNSLKRKVEHLRRENEYLQQEAHQTRMESQEYMSYMSKRTQKRQNAIISLSDQNQVELEKLSRQREELLDTHKGQSTELKQQILEKENELSVLNLEISDMQEYKSLQQQQLGRIQELEQEVLTMRARHSESLQSLKAGFLGNKVQYESQARHKVQALAVAANREASRCLAAHTQQVAQENQQLRGELLQLIQRARDLRLHQGRLQEQGQQLLRERQYVQDLRRLRGSAHCHAGTEEGSTQHT</sequence>
<dbReference type="AlphaFoldDB" id="A0A8J7NKD5"/>
<name>A0A8J7NKD5_ATRSP</name>
<feature type="compositionally biased region" description="Basic and acidic residues" evidence="3">
    <location>
        <begin position="1"/>
        <end position="13"/>
    </location>
</feature>
<comment type="caution">
    <text evidence="5">The sequence shown here is derived from an EMBL/GenBank/DDBJ whole genome shotgun (WGS) entry which is preliminary data.</text>
</comment>
<evidence type="ECO:0000313" key="5">
    <source>
        <dbReference type="EMBL" id="MBN3313920.1"/>
    </source>
</evidence>
<dbReference type="PANTHER" id="PTHR14845:SF0">
    <property type="entry name" value="DUF4515 DOMAIN-CONTAINING PROTEIN"/>
    <property type="match status" value="1"/>
</dbReference>
<feature type="region of interest" description="Disordered" evidence="3">
    <location>
        <begin position="1"/>
        <end position="31"/>
    </location>
</feature>
<evidence type="ECO:0000256" key="2">
    <source>
        <dbReference type="SAM" id="Coils"/>
    </source>
</evidence>
<feature type="non-terminal residue" evidence="5">
    <location>
        <position position="1"/>
    </location>
</feature>
<evidence type="ECO:0000256" key="1">
    <source>
        <dbReference type="ARBA" id="ARBA00023054"/>
    </source>
</evidence>
<dbReference type="EMBL" id="JAAWVO010013298">
    <property type="protein sequence ID" value="MBN3313920.1"/>
    <property type="molecule type" value="Genomic_DNA"/>
</dbReference>
<keyword evidence="6" id="KW-1185">Reference proteome</keyword>
<feature type="domain" description="DUF4515" evidence="4">
    <location>
        <begin position="73"/>
        <end position="265"/>
    </location>
</feature>
<evidence type="ECO:0000256" key="3">
    <source>
        <dbReference type="SAM" id="MobiDB-lite"/>
    </source>
</evidence>
<dbReference type="Pfam" id="PF14988">
    <property type="entry name" value="DUF4515"/>
    <property type="match status" value="1"/>
</dbReference>
<dbReference type="Proteomes" id="UP000736164">
    <property type="component" value="Unassembled WGS sequence"/>
</dbReference>
<gene>
    <name evidence="5" type="primary">Ccdc166</name>
    <name evidence="5" type="ORF">GTO95_0008742</name>
</gene>
<proteinExistence type="predicted"/>
<feature type="non-terminal residue" evidence="5">
    <location>
        <position position="287"/>
    </location>
</feature>
<protein>
    <submittedName>
        <fullName evidence="5">CC166 protein</fullName>
    </submittedName>
</protein>
<dbReference type="InterPro" id="IPR032777">
    <property type="entry name" value="DUF4515"/>
</dbReference>
<keyword evidence="1 2" id="KW-0175">Coiled coil</keyword>